<keyword evidence="2" id="KW-0732">Signal</keyword>
<accession>A0A165LFZ3</accession>
<keyword evidence="1" id="KW-0472">Membrane</keyword>
<evidence type="ECO:0000313" key="4">
    <source>
        <dbReference type="Proteomes" id="UP000077266"/>
    </source>
</evidence>
<name>A0A165LFZ3_EXIGL</name>
<evidence type="ECO:0000313" key="3">
    <source>
        <dbReference type="EMBL" id="KZV97784.1"/>
    </source>
</evidence>
<proteinExistence type="predicted"/>
<organism evidence="3 4">
    <name type="scientific">Exidia glandulosa HHB12029</name>
    <dbReference type="NCBI Taxonomy" id="1314781"/>
    <lineage>
        <taxon>Eukaryota</taxon>
        <taxon>Fungi</taxon>
        <taxon>Dikarya</taxon>
        <taxon>Basidiomycota</taxon>
        <taxon>Agaricomycotina</taxon>
        <taxon>Agaricomycetes</taxon>
        <taxon>Auriculariales</taxon>
        <taxon>Exidiaceae</taxon>
        <taxon>Exidia</taxon>
    </lineage>
</organism>
<evidence type="ECO:0000256" key="2">
    <source>
        <dbReference type="SAM" id="SignalP"/>
    </source>
</evidence>
<dbReference type="Proteomes" id="UP000077266">
    <property type="component" value="Unassembled WGS sequence"/>
</dbReference>
<dbReference type="InParanoid" id="A0A165LFZ3"/>
<dbReference type="EMBL" id="KV425926">
    <property type="protein sequence ID" value="KZV97784.1"/>
    <property type="molecule type" value="Genomic_DNA"/>
</dbReference>
<keyword evidence="1" id="KW-1133">Transmembrane helix</keyword>
<evidence type="ECO:0000256" key="1">
    <source>
        <dbReference type="SAM" id="Phobius"/>
    </source>
</evidence>
<reference evidence="3 4" key="1">
    <citation type="journal article" date="2016" name="Mol. Biol. Evol.">
        <title>Comparative Genomics of Early-Diverging Mushroom-Forming Fungi Provides Insights into the Origins of Lignocellulose Decay Capabilities.</title>
        <authorList>
            <person name="Nagy L.G."/>
            <person name="Riley R."/>
            <person name="Tritt A."/>
            <person name="Adam C."/>
            <person name="Daum C."/>
            <person name="Floudas D."/>
            <person name="Sun H."/>
            <person name="Yadav J.S."/>
            <person name="Pangilinan J."/>
            <person name="Larsson K.H."/>
            <person name="Matsuura K."/>
            <person name="Barry K."/>
            <person name="Labutti K."/>
            <person name="Kuo R."/>
            <person name="Ohm R.A."/>
            <person name="Bhattacharya S.S."/>
            <person name="Shirouzu T."/>
            <person name="Yoshinaga Y."/>
            <person name="Martin F.M."/>
            <person name="Grigoriev I.V."/>
            <person name="Hibbett D.S."/>
        </authorList>
    </citation>
    <scope>NUCLEOTIDE SEQUENCE [LARGE SCALE GENOMIC DNA]</scope>
    <source>
        <strain evidence="3 4">HHB12029</strain>
    </source>
</reference>
<sequence length="253" mass="27627">MKFTSVTATLLGCAALVSAAPIRVVVVSKSVDGAVPKFRVGHAAAHLYNSDNLAKKDAGVDEPVFHILPFAPDVAPTPPFVRPGRIHSNANGEHKPCGGKSVRISNWFRSAVGLPPIAAHNGHAVKFHAAPAEPIVHVEHPHRYHHRRPHNMGGHLPHAPRPFTHRLQVALLTLGPWEGRIVAFVLGCGIGVLLRLVWVMCVIAFRSVRRSNEEDVEFDLEEEEEYLLPPPEYTDEKVVLAAAEVQPPAPRQA</sequence>
<protein>
    <submittedName>
        <fullName evidence="3">Uncharacterized protein</fullName>
    </submittedName>
</protein>
<gene>
    <name evidence="3" type="ORF">EXIGLDRAFT_746950</name>
</gene>
<feature type="signal peptide" evidence="2">
    <location>
        <begin position="1"/>
        <end position="19"/>
    </location>
</feature>
<keyword evidence="1" id="KW-0812">Transmembrane</keyword>
<feature type="chain" id="PRO_5007861734" evidence="2">
    <location>
        <begin position="20"/>
        <end position="253"/>
    </location>
</feature>
<keyword evidence="4" id="KW-1185">Reference proteome</keyword>
<dbReference type="OrthoDB" id="3233375at2759"/>
<feature type="transmembrane region" description="Helical" evidence="1">
    <location>
        <begin position="181"/>
        <end position="205"/>
    </location>
</feature>
<dbReference type="AlphaFoldDB" id="A0A165LFZ3"/>